<dbReference type="GO" id="GO:0005634">
    <property type="term" value="C:nucleus"/>
    <property type="evidence" value="ECO:0007669"/>
    <property type="project" value="UniProtKB-SubCell"/>
</dbReference>
<keyword evidence="3" id="KW-0649">Protein kinase inhibitor</keyword>
<dbReference type="GO" id="GO:0051726">
    <property type="term" value="P:regulation of cell cycle"/>
    <property type="evidence" value="ECO:0007669"/>
    <property type="project" value="InterPro"/>
</dbReference>
<evidence type="ECO:0000256" key="3">
    <source>
        <dbReference type="ARBA" id="ARBA00023013"/>
    </source>
</evidence>
<dbReference type="PANTHER" id="PTHR10265">
    <property type="entry name" value="CYCLIN-DEPENDENT KINASE INHIBITOR 1"/>
    <property type="match status" value="1"/>
</dbReference>
<evidence type="ECO:0000256" key="1">
    <source>
        <dbReference type="ARBA" id="ARBA00004123"/>
    </source>
</evidence>
<dbReference type="AlphaFoldDB" id="A0A087TPM8"/>
<evidence type="ECO:0000313" key="8">
    <source>
        <dbReference type="EMBL" id="KFM67067.1"/>
    </source>
</evidence>
<dbReference type="STRING" id="407821.A0A087TPM8"/>
<accession>A0A087TPM8</accession>
<dbReference type="GO" id="GO:0004861">
    <property type="term" value="F:cyclin-dependent protein serine/threonine kinase inhibitor activity"/>
    <property type="evidence" value="ECO:0007669"/>
    <property type="project" value="InterPro"/>
</dbReference>
<dbReference type="InterPro" id="IPR044898">
    <property type="entry name" value="CDI_dom_sf"/>
</dbReference>
<protein>
    <submittedName>
        <fullName evidence="8">Cyclin-dependent kinase inhibitor 1B</fullName>
    </submittedName>
</protein>
<dbReference type="Pfam" id="PF02234">
    <property type="entry name" value="CDI"/>
    <property type="match status" value="1"/>
</dbReference>
<keyword evidence="9" id="KW-1185">Reference proteome</keyword>
<evidence type="ECO:0000259" key="7">
    <source>
        <dbReference type="Pfam" id="PF02234"/>
    </source>
</evidence>
<dbReference type="Proteomes" id="UP000054359">
    <property type="component" value="Unassembled WGS sequence"/>
</dbReference>
<evidence type="ECO:0000256" key="5">
    <source>
        <dbReference type="ARBA" id="ARBA00023306"/>
    </source>
</evidence>
<evidence type="ECO:0000256" key="6">
    <source>
        <dbReference type="SAM" id="MobiDB-lite"/>
    </source>
</evidence>
<feature type="region of interest" description="Disordered" evidence="6">
    <location>
        <begin position="144"/>
        <end position="166"/>
    </location>
</feature>
<keyword evidence="4" id="KW-0539">Nucleus</keyword>
<proteinExistence type="inferred from homology"/>
<dbReference type="OrthoDB" id="6422544at2759"/>
<name>A0A087TPM8_STEMI</name>
<comment type="similarity">
    <text evidence="2">Belongs to the CDI family.</text>
</comment>
<dbReference type="Gene3D" id="4.10.365.10">
    <property type="entry name" value="p27"/>
    <property type="match status" value="1"/>
</dbReference>
<evidence type="ECO:0000256" key="4">
    <source>
        <dbReference type="ARBA" id="ARBA00023242"/>
    </source>
</evidence>
<keyword evidence="5" id="KW-0131">Cell cycle</keyword>
<evidence type="ECO:0000256" key="2">
    <source>
        <dbReference type="ARBA" id="ARBA00006726"/>
    </source>
</evidence>
<comment type="subcellular location">
    <subcellularLocation>
        <location evidence="1">Nucleus</location>
    </subcellularLocation>
</comment>
<dbReference type="InterPro" id="IPR003175">
    <property type="entry name" value="CDI_dom"/>
</dbReference>
<feature type="domain" description="Cyclin-dependent kinase inhibitor" evidence="7">
    <location>
        <begin position="33"/>
        <end position="82"/>
    </location>
</feature>
<reference evidence="8 9" key="1">
    <citation type="submission" date="2013-11" db="EMBL/GenBank/DDBJ databases">
        <title>Genome sequencing of Stegodyphus mimosarum.</title>
        <authorList>
            <person name="Bechsgaard J."/>
        </authorList>
    </citation>
    <scope>NUCLEOTIDE SEQUENCE [LARGE SCALE GENOMIC DNA]</scope>
</reference>
<dbReference type="EMBL" id="KK116208">
    <property type="protein sequence ID" value="KFM67067.1"/>
    <property type="molecule type" value="Genomic_DNA"/>
</dbReference>
<gene>
    <name evidence="8" type="ORF">X975_23839</name>
</gene>
<sequence>MVSNLAIDHELMGYFQQKLLDMPLPSPTSTRRNLFGSYDSSSVTKLLEQHVVEMAERASRVWNFDFLTESPLTGGRFVWEEVRSCDVPSSYTDCSERRLRGETENKDLKSETTQKCSKACRTKKLLQRSIKGYGKVQKKYQPSKGLLTKDVSRHHHFPSRSVQSSS</sequence>
<evidence type="ECO:0000313" key="9">
    <source>
        <dbReference type="Proteomes" id="UP000054359"/>
    </source>
</evidence>
<dbReference type="OMA" id="SKACRTK"/>
<organism evidence="8 9">
    <name type="scientific">Stegodyphus mimosarum</name>
    <name type="common">African social velvet spider</name>
    <dbReference type="NCBI Taxonomy" id="407821"/>
    <lineage>
        <taxon>Eukaryota</taxon>
        <taxon>Metazoa</taxon>
        <taxon>Ecdysozoa</taxon>
        <taxon>Arthropoda</taxon>
        <taxon>Chelicerata</taxon>
        <taxon>Arachnida</taxon>
        <taxon>Araneae</taxon>
        <taxon>Araneomorphae</taxon>
        <taxon>Entelegynae</taxon>
        <taxon>Eresoidea</taxon>
        <taxon>Eresidae</taxon>
        <taxon>Stegodyphus</taxon>
    </lineage>
</organism>
<dbReference type="PANTHER" id="PTHR10265:SF45">
    <property type="entry name" value="DACAPO"/>
    <property type="match status" value="1"/>
</dbReference>
<feature type="non-terminal residue" evidence="8">
    <location>
        <position position="166"/>
    </location>
</feature>